<keyword evidence="2" id="KW-1185">Reference proteome</keyword>
<protein>
    <submittedName>
        <fullName evidence="1">Uncharacterized protein</fullName>
    </submittedName>
</protein>
<sequence length="348" mass="41140">MDIEIGKQIKSLRIKKGVTQEELANYLGISYQAVSKWENNITAPDIQLLPILSVYFGVTIDELFVIPSEEQMQRIENMIDNEKIISAEVFDYNVNFLENTIKNNPKNAKAYFLLGSLYNKRAENDKEKATVYIKEALQYEPYVKEYHCELIHAANGVFGDDYYNQHDDLVQFYEEFTRKHSQYRSGHLFYLDQLIGDRHYDDARKVIEHVKDLKHTCLDFMYEGDIEFQLGNIENAIKLWTQGVDEFPQTWEAYVSHGDRMMRIEHYEEALKDYEKCMQLQAKPRLIDPLDFMARIYEILGRYEKAVEVLQQEISILQEEHNISSGEMIDRPKREIERILKLYEKVSL</sequence>
<proteinExistence type="predicted"/>
<name>A0ACB5RG38_9CLOT</name>
<reference evidence="1" key="1">
    <citation type="journal article" date="2025" name="Int. J. Syst. Evol. Microbiol.">
        <title>Inconstantimicrobium mannanitabidum sp. nov., a novel member of the family Clostridiaceae isolated from anoxic soil under the treatment of reductive soil disinfestation.</title>
        <authorList>
            <person name="Ueki A."/>
            <person name="Tonouchi A."/>
            <person name="Honma S."/>
            <person name="Kaku N."/>
            <person name="Ueki K."/>
        </authorList>
    </citation>
    <scope>NUCLEOTIDE SEQUENCE</scope>
    <source>
        <strain evidence="1">TW13</strain>
    </source>
</reference>
<dbReference type="EMBL" id="BROD01000001">
    <property type="protein sequence ID" value="GKX68018.1"/>
    <property type="molecule type" value="Genomic_DNA"/>
</dbReference>
<comment type="caution">
    <text evidence="1">The sequence shown here is derived from an EMBL/GenBank/DDBJ whole genome shotgun (WGS) entry which is preliminary data.</text>
</comment>
<accession>A0ACB5RG38</accession>
<evidence type="ECO:0000313" key="1">
    <source>
        <dbReference type="EMBL" id="GKX68018.1"/>
    </source>
</evidence>
<evidence type="ECO:0000313" key="2">
    <source>
        <dbReference type="Proteomes" id="UP001058074"/>
    </source>
</evidence>
<organism evidence="1 2">
    <name type="scientific">Inconstantimicrobium mannanitabidum</name>
    <dbReference type="NCBI Taxonomy" id="1604901"/>
    <lineage>
        <taxon>Bacteria</taxon>
        <taxon>Bacillati</taxon>
        <taxon>Bacillota</taxon>
        <taxon>Clostridia</taxon>
        <taxon>Eubacteriales</taxon>
        <taxon>Clostridiaceae</taxon>
        <taxon>Inconstantimicrobium</taxon>
    </lineage>
</organism>
<gene>
    <name evidence="1" type="ORF">rsdtw13_32760</name>
</gene>
<dbReference type="Proteomes" id="UP001058074">
    <property type="component" value="Unassembled WGS sequence"/>
</dbReference>